<gene>
    <name evidence="1" type="ORF">EV659_103249</name>
</gene>
<protein>
    <submittedName>
        <fullName evidence="1">Uncharacterized protein</fullName>
    </submittedName>
</protein>
<dbReference type="Proteomes" id="UP000295399">
    <property type="component" value="Unassembled WGS sequence"/>
</dbReference>
<name>A0A4R2PL77_RHOSA</name>
<reference evidence="1 2" key="1">
    <citation type="submission" date="2019-03" db="EMBL/GenBank/DDBJ databases">
        <title>Genomic Encyclopedia of Type Strains, Phase IV (KMG-IV): sequencing the most valuable type-strain genomes for metagenomic binning, comparative biology and taxonomic classification.</title>
        <authorList>
            <person name="Goeker M."/>
        </authorList>
    </citation>
    <scope>NUCLEOTIDE SEQUENCE [LARGE SCALE GENOMIC DNA]</scope>
    <source>
        <strain evidence="1 2">DSM 2132</strain>
    </source>
</reference>
<keyword evidence="2" id="KW-1185">Reference proteome</keyword>
<organism evidence="1 2">
    <name type="scientific">Rhodothalassium salexigens DSM 2132</name>
    <dbReference type="NCBI Taxonomy" id="1188247"/>
    <lineage>
        <taxon>Bacteria</taxon>
        <taxon>Pseudomonadati</taxon>
        <taxon>Pseudomonadota</taxon>
        <taxon>Alphaproteobacteria</taxon>
        <taxon>Rhodothalassiales</taxon>
        <taxon>Rhodothalassiaceae</taxon>
        <taxon>Rhodothalassium</taxon>
    </lineage>
</organism>
<accession>A0A4R2PL77</accession>
<dbReference type="InParanoid" id="A0A4R2PL77"/>
<sequence>MQRKVTLQARLGRGTFYWVCTVHADSDEEAITAAENLFMEEVRSGREWEFEDFEIDPVG</sequence>
<dbReference type="AlphaFoldDB" id="A0A4R2PL77"/>
<proteinExistence type="predicted"/>
<evidence type="ECO:0000313" key="1">
    <source>
        <dbReference type="EMBL" id="TCP36359.1"/>
    </source>
</evidence>
<comment type="caution">
    <text evidence="1">The sequence shown here is derived from an EMBL/GenBank/DDBJ whole genome shotgun (WGS) entry which is preliminary data.</text>
</comment>
<evidence type="ECO:0000313" key="2">
    <source>
        <dbReference type="Proteomes" id="UP000295399"/>
    </source>
</evidence>
<dbReference type="EMBL" id="SLXO01000003">
    <property type="protein sequence ID" value="TCP36359.1"/>
    <property type="molecule type" value="Genomic_DNA"/>
</dbReference>